<reference evidence="1 2" key="1">
    <citation type="journal article" date="2018" name="IMA Fungus">
        <title>IMA Genome-F 9: Draft genome sequence of Annulohypoxylon stygium, Aspergillus mulundensis, Berkeleyomyces basicola (syn. Thielaviopsis basicola), Ceratocystis smalleyi, two Cercospora beticola strains, Coleophoma cylindrospora, Fusarium fracticaudum, Phialophora cf. hyalina, and Morchella septimelata.</title>
        <authorList>
            <person name="Wingfield B.D."/>
            <person name="Bills G.F."/>
            <person name="Dong Y."/>
            <person name="Huang W."/>
            <person name="Nel W.J."/>
            <person name="Swalarsk-Parry B.S."/>
            <person name="Vaghefi N."/>
            <person name="Wilken P.M."/>
            <person name="An Z."/>
            <person name="de Beer Z.W."/>
            <person name="De Vos L."/>
            <person name="Chen L."/>
            <person name="Duong T.A."/>
            <person name="Gao Y."/>
            <person name="Hammerbacher A."/>
            <person name="Kikkert J.R."/>
            <person name="Li Y."/>
            <person name="Li H."/>
            <person name="Li K."/>
            <person name="Li Q."/>
            <person name="Liu X."/>
            <person name="Ma X."/>
            <person name="Naidoo K."/>
            <person name="Pethybridge S.J."/>
            <person name="Sun J."/>
            <person name="Steenkamp E.T."/>
            <person name="van der Nest M.A."/>
            <person name="van Wyk S."/>
            <person name="Wingfield M.J."/>
            <person name="Xiong C."/>
            <person name="Yue Q."/>
            <person name="Zhang X."/>
        </authorList>
    </citation>
    <scope>NUCLEOTIDE SEQUENCE [LARGE SCALE GENOMIC DNA]</scope>
    <source>
        <strain evidence="1 2">DSM 5745</strain>
    </source>
</reference>
<accession>A0A3D8RZA2</accession>
<sequence length="89" mass="9837">MALDPLSGRMQERLGRLVDSPCSTVLDKPPGPGLRVPWSNRVHGDKRIAVFLARHNPSDLRGDKDLQELRDSVSLRGATAALNGFDKYK</sequence>
<name>A0A3D8RZA2_9EURO</name>
<evidence type="ECO:0000313" key="2">
    <source>
        <dbReference type="Proteomes" id="UP000256690"/>
    </source>
</evidence>
<keyword evidence="2" id="KW-1185">Reference proteome</keyword>
<gene>
    <name evidence="1" type="ORF">DSM5745_06190</name>
</gene>
<dbReference type="RefSeq" id="XP_026604038.1">
    <property type="nucleotide sequence ID" value="XM_026748206.1"/>
</dbReference>
<dbReference type="GeneID" id="38116560"/>
<protein>
    <submittedName>
        <fullName evidence="1">Uncharacterized protein</fullName>
    </submittedName>
</protein>
<organism evidence="1 2">
    <name type="scientific">Aspergillus mulundensis</name>
    <dbReference type="NCBI Taxonomy" id="1810919"/>
    <lineage>
        <taxon>Eukaryota</taxon>
        <taxon>Fungi</taxon>
        <taxon>Dikarya</taxon>
        <taxon>Ascomycota</taxon>
        <taxon>Pezizomycotina</taxon>
        <taxon>Eurotiomycetes</taxon>
        <taxon>Eurotiomycetidae</taxon>
        <taxon>Eurotiales</taxon>
        <taxon>Aspergillaceae</taxon>
        <taxon>Aspergillus</taxon>
        <taxon>Aspergillus subgen. Nidulantes</taxon>
    </lineage>
</organism>
<comment type="caution">
    <text evidence="1">The sequence shown here is derived from an EMBL/GenBank/DDBJ whole genome shotgun (WGS) entry which is preliminary data.</text>
</comment>
<proteinExistence type="predicted"/>
<dbReference type="Proteomes" id="UP000256690">
    <property type="component" value="Unassembled WGS sequence"/>
</dbReference>
<dbReference type="AlphaFoldDB" id="A0A3D8RZA2"/>
<evidence type="ECO:0000313" key="1">
    <source>
        <dbReference type="EMBL" id="RDW79338.1"/>
    </source>
</evidence>
<dbReference type="EMBL" id="PVWQ01000006">
    <property type="protein sequence ID" value="RDW79338.1"/>
    <property type="molecule type" value="Genomic_DNA"/>
</dbReference>